<dbReference type="InterPro" id="IPR009044">
    <property type="entry name" value="ssDNA-bd_transcriptional_reg"/>
</dbReference>
<keyword evidence="10" id="KW-1185">Reference proteome</keyword>
<comment type="similarity">
    <text evidence="2">Belongs to the transcriptional coactivator PC4 family.</text>
</comment>
<feature type="compositionally biased region" description="Gly residues" evidence="7">
    <location>
        <begin position="1"/>
        <end position="17"/>
    </location>
</feature>
<dbReference type="SUPFAM" id="SSF54447">
    <property type="entry name" value="ssDNA-binding transcriptional regulator domain"/>
    <property type="match status" value="1"/>
</dbReference>
<feature type="region of interest" description="Disordered" evidence="7">
    <location>
        <begin position="149"/>
        <end position="176"/>
    </location>
</feature>
<comment type="subcellular location">
    <subcellularLocation>
        <location evidence="1">Nucleus</location>
    </subcellularLocation>
</comment>
<dbReference type="EMBL" id="JAGMVJ010000004">
    <property type="protein sequence ID" value="KAH7091436.1"/>
    <property type="molecule type" value="Genomic_DNA"/>
</dbReference>
<organism evidence="9 10">
    <name type="scientific">Paraphoma chrysanthemicola</name>
    <dbReference type="NCBI Taxonomy" id="798071"/>
    <lineage>
        <taxon>Eukaryota</taxon>
        <taxon>Fungi</taxon>
        <taxon>Dikarya</taxon>
        <taxon>Ascomycota</taxon>
        <taxon>Pezizomycotina</taxon>
        <taxon>Dothideomycetes</taxon>
        <taxon>Pleosporomycetidae</taxon>
        <taxon>Pleosporales</taxon>
        <taxon>Pleosporineae</taxon>
        <taxon>Phaeosphaeriaceae</taxon>
        <taxon>Paraphoma</taxon>
    </lineage>
</organism>
<evidence type="ECO:0000256" key="2">
    <source>
        <dbReference type="ARBA" id="ARBA00009001"/>
    </source>
</evidence>
<evidence type="ECO:0000256" key="4">
    <source>
        <dbReference type="ARBA" id="ARBA00023125"/>
    </source>
</evidence>
<dbReference type="Pfam" id="PF02229">
    <property type="entry name" value="PC4"/>
    <property type="match status" value="1"/>
</dbReference>
<name>A0A8K0RAH5_9PLEO</name>
<proteinExistence type="inferred from homology"/>
<dbReference type="InterPro" id="IPR003173">
    <property type="entry name" value="PC4_C"/>
</dbReference>
<gene>
    <name evidence="9" type="ORF">FB567DRAFT_518645</name>
</gene>
<sequence length="176" mass="18919">MAGFKRGGFRGGGGGAYKKGNAKKRAGSDDEDSAPRTSKKSRGDEDEEADSTPVVPEIKTDDDGNKYCPLKTNGMRRVTVSDFNGNTFVNIREYYKTDGGDLKPAKKGISLNIDQYNALLASIPLIESILAEKEVEVVRPDYEANLNATATTSKDTAESGGVQEAGSKVDDDEDEE</sequence>
<dbReference type="GO" id="GO:0003677">
    <property type="term" value="F:DNA binding"/>
    <property type="evidence" value="ECO:0007669"/>
    <property type="project" value="UniProtKB-KW"/>
</dbReference>
<feature type="region of interest" description="Disordered" evidence="7">
    <location>
        <begin position="1"/>
        <end position="66"/>
    </location>
</feature>
<keyword evidence="3" id="KW-0805">Transcription regulation</keyword>
<evidence type="ECO:0000256" key="7">
    <source>
        <dbReference type="SAM" id="MobiDB-lite"/>
    </source>
</evidence>
<dbReference type="Proteomes" id="UP000813461">
    <property type="component" value="Unassembled WGS sequence"/>
</dbReference>
<dbReference type="OrthoDB" id="2505440at2759"/>
<accession>A0A8K0RAH5</accession>
<evidence type="ECO:0000256" key="3">
    <source>
        <dbReference type="ARBA" id="ARBA00023015"/>
    </source>
</evidence>
<dbReference type="GO" id="GO:0060261">
    <property type="term" value="P:positive regulation of transcription initiation by RNA polymerase II"/>
    <property type="evidence" value="ECO:0007669"/>
    <property type="project" value="InterPro"/>
</dbReference>
<reference evidence="9" key="1">
    <citation type="journal article" date="2021" name="Nat. Commun.">
        <title>Genetic determinants of endophytism in the Arabidopsis root mycobiome.</title>
        <authorList>
            <person name="Mesny F."/>
            <person name="Miyauchi S."/>
            <person name="Thiergart T."/>
            <person name="Pickel B."/>
            <person name="Atanasova L."/>
            <person name="Karlsson M."/>
            <person name="Huettel B."/>
            <person name="Barry K.W."/>
            <person name="Haridas S."/>
            <person name="Chen C."/>
            <person name="Bauer D."/>
            <person name="Andreopoulos W."/>
            <person name="Pangilinan J."/>
            <person name="LaButti K."/>
            <person name="Riley R."/>
            <person name="Lipzen A."/>
            <person name="Clum A."/>
            <person name="Drula E."/>
            <person name="Henrissat B."/>
            <person name="Kohler A."/>
            <person name="Grigoriev I.V."/>
            <person name="Martin F.M."/>
            <person name="Hacquard S."/>
        </authorList>
    </citation>
    <scope>NUCLEOTIDE SEQUENCE</scope>
    <source>
        <strain evidence="9">MPI-SDFR-AT-0120</strain>
    </source>
</reference>
<evidence type="ECO:0000313" key="9">
    <source>
        <dbReference type="EMBL" id="KAH7091436.1"/>
    </source>
</evidence>
<evidence type="ECO:0000256" key="5">
    <source>
        <dbReference type="ARBA" id="ARBA00023163"/>
    </source>
</evidence>
<comment type="caution">
    <text evidence="9">The sequence shown here is derived from an EMBL/GenBank/DDBJ whole genome shotgun (WGS) entry which is preliminary data.</text>
</comment>
<dbReference type="InterPro" id="IPR045125">
    <property type="entry name" value="Sub1/Tcp4-like"/>
</dbReference>
<keyword evidence="6" id="KW-0539">Nucleus</keyword>
<feature type="domain" description="Transcriptional coactivator p15 (PC4) C-terminal" evidence="8">
    <location>
        <begin position="73"/>
        <end position="121"/>
    </location>
</feature>
<evidence type="ECO:0000259" key="8">
    <source>
        <dbReference type="Pfam" id="PF02229"/>
    </source>
</evidence>
<keyword evidence="4" id="KW-0238">DNA-binding</keyword>
<dbReference type="AlphaFoldDB" id="A0A8K0RAH5"/>
<evidence type="ECO:0000313" key="10">
    <source>
        <dbReference type="Proteomes" id="UP000813461"/>
    </source>
</evidence>
<evidence type="ECO:0000256" key="6">
    <source>
        <dbReference type="ARBA" id="ARBA00023242"/>
    </source>
</evidence>
<dbReference type="GO" id="GO:0003713">
    <property type="term" value="F:transcription coactivator activity"/>
    <property type="evidence" value="ECO:0007669"/>
    <property type="project" value="InterPro"/>
</dbReference>
<keyword evidence="5" id="KW-0804">Transcription</keyword>
<dbReference type="PANTHER" id="PTHR13215">
    <property type="entry name" value="RNA POLYMERASE II TRANSCRIPTIONAL COACTIVATOR"/>
    <property type="match status" value="1"/>
</dbReference>
<protein>
    <submittedName>
        <fullName evidence="9">Transcriptional Coactivator p15-domain-containing protein</fullName>
    </submittedName>
</protein>
<dbReference type="Gene3D" id="2.30.31.10">
    <property type="entry name" value="Transcriptional Coactivator Pc4, Chain A"/>
    <property type="match status" value="1"/>
</dbReference>
<evidence type="ECO:0000256" key="1">
    <source>
        <dbReference type="ARBA" id="ARBA00004123"/>
    </source>
</evidence>
<dbReference type="GO" id="GO:0005634">
    <property type="term" value="C:nucleus"/>
    <property type="evidence" value="ECO:0007669"/>
    <property type="project" value="UniProtKB-SubCell"/>
</dbReference>